<reference evidence="1 2" key="1">
    <citation type="submission" date="2017-03" db="EMBL/GenBank/DDBJ databases">
        <title>Whole genome sequences of fourteen strains of Bradyrhizobium canariense and one strain of Bradyrhizobium japonicum isolated from Lupinus (Papilionoideae: Genisteae) species in Algeria.</title>
        <authorList>
            <person name="Crovadore J."/>
            <person name="Chekireb D."/>
            <person name="Brachmann A."/>
            <person name="Chablais R."/>
            <person name="Cochard B."/>
            <person name="Lefort F."/>
        </authorList>
    </citation>
    <scope>NUCLEOTIDE SEQUENCE [LARGE SCALE GENOMIC DNA]</scope>
    <source>
        <strain evidence="1 2">UBMA197</strain>
    </source>
</reference>
<dbReference type="AlphaFoldDB" id="A0A1Y2JXF1"/>
<accession>A0A1Y2JXF1</accession>
<dbReference type="Proteomes" id="UP000193335">
    <property type="component" value="Unassembled WGS sequence"/>
</dbReference>
<dbReference type="EMBL" id="NAFL01000167">
    <property type="protein sequence ID" value="OSJ36859.1"/>
    <property type="molecule type" value="Genomic_DNA"/>
</dbReference>
<proteinExistence type="predicted"/>
<organism evidence="1 2">
    <name type="scientific">Bradyrhizobium japonicum</name>
    <dbReference type="NCBI Taxonomy" id="375"/>
    <lineage>
        <taxon>Bacteria</taxon>
        <taxon>Pseudomonadati</taxon>
        <taxon>Pseudomonadota</taxon>
        <taxon>Alphaproteobacteria</taxon>
        <taxon>Hyphomicrobiales</taxon>
        <taxon>Nitrobacteraceae</taxon>
        <taxon>Bradyrhizobium</taxon>
    </lineage>
</organism>
<name>A0A1Y2JXF1_BRAJP</name>
<gene>
    <name evidence="1" type="ORF">BSZ19_02165</name>
</gene>
<evidence type="ECO:0000313" key="1">
    <source>
        <dbReference type="EMBL" id="OSJ36859.1"/>
    </source>
</evidence>
<dbReference type="RefSeq" id="WP_085398334.1">
    <property type="nucleotide sequence ID" value="NZ_NAFL01000167.1"/>
</dbReference>
<evidence type="ECO:0000313" key="2">
    <source>
        <dbReference type="Proteomes" id="UP000193335"/>
    </source>
</evidence>
<protein>
    <submittedName>
        <fullName evidence="1">Uncharacterized protein</fullName>
    </submittedName>
</protein>
<comment type="caution">
    <text evidence="1">The sequence shown here is derived from an EMBL/GenBank/DDBJ whole genome shotgun (WGS) entry which is preliminary data.</text>
</comment>
<sequence length="85" mass="9730">MWRTDLTEATMQGWARLDAAQRQRFFEAFVAAALRLDRLELRAWLRRRLKNPPLAPPFDPARLLGDADIALVLRATGEADRAADR</sequence>